<accession>A0A1I3VNJ3</accession>
<dbReference type="RefSeq" id="WP_091705074.1">
    <property type="nucleotide sequence ID" value="NZ_BMYN01000009.1"/>
</dbReference>
<dbReference type="Proteomes" id="UP000199445">
    <property type="component" value="Unassembled WGS sequence"/>
</dbReference>
<keyword evidence="2" id="KW-1185">Reference proteome</keyword>
<protein>
    <recommendedName>
        <fullName evidence="3">DUF2894 family protein</fullName>
    </recommendedName>
</protein>
<dbReference type="InterPro" id="IPR021549">
    <property type="entry name" value="DUF2894"/>
</dbReference>
<proteinExistence type="predicted"/>
<organism evidence="1 2">
    <name type="scientific">Marinobacter persicus</name>
    <dbReference type="NCBI Taxonomy" id="930118"/>
    <lineage>
        <taxon>Bacteria</taxon>
        <taxon>Pseudomonadati</taxon>
        <taxon>Pseudomonadota</taxon>
        <taxon>Gammaproteobacteria</taxon>
        <taxon>Pseudomonadales</taxon>
        <taxon>Marinobacteraceae</taxon>
        <taxon>Marinobacter</taxon>
    </lineage>
</organism>
<sequence length="207" mass="23130">MPGTITTTSDLPLLRHLQENGAGHADPVRFRYLESLEQRLRARGLQGSVHWQKLEQAVSDYHATYDQSEPEYQPAETNTPSLLGALTEQLDQVRAPAPAANRSSTLEQLIFGPTENPPKPSNGKSAAQHLQPLKAMARAQADRDSEMREARIRHAIHQTPEDAGPMNAHRLVSRAIARMQSLSPAYLDRFARYADTLMVLEQLARKH</sequence>
<evidence type="ECO:0000313" key="2">
    <source>
        <dbReference type="Proteomes" id="UP000199445"/>
    </source>
</evidence>
<dbReference type="AlphaFoldDB" id="A0A1I3VNJ3"/>
<evidence type="ECO:0008006" key="3">
    <source>
        <dbReference type="Google" id="ProtNLM"/>
    </source>
</evidence>
<name>A0A1I3VNJ3_9GAMM</name>
<dbReference type="OrthoDB" id="6025757at2"/>
<gene>
    <name evidence="1" type="ORF">SAMN05216429_10875</name>
</gene>
<evidence type="ECO:0000313" key="1">
    <source>
        <dbReference type="EMBL" id="SFJ96553.1"/>
    </source>
</evidence>
<dbReference type="Pfam" id="PF11445">
    <property type="entry name" value="DUF2894"/>
    <property type="match status" value="1"/>
</dbReference>
<reference evidence="1 2" key="1">
    <citation type="submission" date="2016-10" db="EMBL/GenBank/DDBJ databases">
        <authorList>
            <person name="de Groot N.N."/>
        </authorList>
    </citation>
    <scope>NUCLEOTIDE SEQUENCE [LARGE SCALE GENOMIC DNA]</scope>
    <source>
        <strain evidence="1 2">IBRC-M 10445</strain>
    </source>
</reference>
<dbReference type="EMBL" id="FOSC01000008">
    <property type="protein sequence ID" value="SFJ96553.1"/>
    <property type="molecule type" value="Genomic_DNA"/>
</dbReference>